<evidence type="ECO:0000256" key="3">
    <source>
        <dbReference type="ARBA" id="ARBA00025768"/>
    </source>
</evidence>
<organism evidence="4 5">
    <name type="scientific">Geotrichum candidum</name>
    <name type="common">Oospora lactis</name>
    <name type="synonym">Dipodascus geotrichum</name>
    <dbReference type="NCBI Taxonomy" id="1173061"/>
    <lineage>
        <taxon>Eukaryota</taxon>
        <taxon>Fungi</taxon>
        <taxon>Dikarya</taxon>
        <taxon>Ascomycota</taxon>
        <taxon>Saccharomycotina</taxon>
        <taxon>Dipodascomycetes</taxon>
        <taxon>Dipodascales</taxon>
        <taxon>Dipodascaceae</taxon>
        <taxon>Geotrichum</taxon>
    </lineage>
</organism>
<evidence type="ECO:0000256" key="1">
    <source>
        <dbReference type="ARBA" id="ARBA00022741"/>
    </source>
</evidence>
<dbReference type="Pfam" id="PF08433">
    <property type="entry name" value="KTI12"/>
    <property type="match status" value="1"/>
</dbReference>
<dbReference type="SUPFAM" id="SSF52540">
    <property type="entry name" value="P-loop containing nucleoside triphosphate hydrolases"/>
    <property type="match status" value="1"/>
</dbReference>
<sequence>MPLLMITGYPSSGKTTIAKQLVEAFEAKIAEAPKYANLKVELVNDERLGIAKETYREARSEKSTRGLQMSSVKKLINKETIVILDNLTYIKGFRYQLFCEAKAQLTNSCVLQVGLPADKCKEINATRGDDAWPEDLFDALVFRYEEPNGMTRWDSPLYFVIPGVDQLPVDQLWESLVLNKPKPPNQATVLKAATPSNYLFELDKITQEIVSACLELQKVNPGGTVKIKDYPTSVTLPHKSLSLAQLQRIRRNYIALNRVQTVEAARIPLLFIDFLNKNFERED</sequence>
<gene>
    <name evidence="4" type="ORF">DV451_003059</name>
</gene>
<comment type="caution">
    <text evidence="4">The sequence shown here is derived from an EMBL/GenBank/DDBJ whole genome shotgun (WGS) entry which is preliminary data.</text>
</comment>
<dbReference type="InterPro" id="IPR027417">
    <property type="entry name" value="P-loop_NTPase"/>
</dbReference>
<reference evidence="4" key="1">
    <citation type="journal article" date="2020" name="Front. Microbiol.">
        <title>Phenotypic and Genetic Characterization of the Cheese Ripening Yeast Geotrichum candidum.</title>
        <authorList>
            <person name="Perkins V."/>
            <person name="Vignola S."/>
            <person name="Lessard M.H."/>
            <person name="Plante P.L."/>
            <person name="Corbeil J."/>
            <person name="Dugat-Bony E."/>
            <person name="Frenette M."/>
            <person name="Labrie S."/>
        </authorList>
    </citation>
    <scope>NUCLEOTIDE SEQUENCE</scope>
    <source>
        <strain evidence="4">LMA-70</strain>
    </source>
</reference>
<comment type="similarity">
    <text evidence="3">Belongs to the KTI12 family.</text>
</comment>
<keyword evidence="2" id="KW-0067">ATP-binding</keyword>
<name>A0A9P5G5L8_GEOCN</name>
<dbReference type="GO" id="GO:0005524">
    <property type="term" value="F:ATP binding"/>
    <property type="evidence" value="ECO:0007669"/>
    <property type="project" value="UniProtKB-KW"/>
</dbReference>
<keyword evidence="1" id="KW-0547">Nucleotide-binding</keyword>
<evidence type="ECO:0008006" key="6">
    <source>
        <dbReference type="Google" id="ProtNLM"/>
    </source>
</evidence>
<dbReference type="PANTHER" id="PTHR12435">
    <property type="match status" value="1"/>
</dbReference>
<proteinExistence type="inferred from homology"/>
<protein>
    <recommendedName>
        <fullName evidence="6">Chromatin associated protein KTI12</fullName>
    </recommendedName>
</protein>
<dbReference type="InterPro" id="IPR013641">
    <property type="entry name" value="KTI12/PSTK"/>
</dbReference>
<reference evidence="4" key="2">
    <citation type="submission" date="2020-01" db="EMBL/GenBank/DDBJ databases">
        <authorList>
            <person name="Perkins V."/>
            <person name="Lessard M.-H."/>
            <person name="Dugat-Bony E."/>
            <person name="Frenette M."/>
            <person name="Labrie S."/>
        </authorList>
    </citation>
    <scope>NUCLEOTIDE SEQUENCE</scope>
    <source>
        <strain evidence="4">LMA-70</strain>
    </source>
</reference>
<dbReference type="Proteomes" id="UP000750522">
    <property type="component" value="Unassembled WGS sequence"/>
</dbReference>
<evidence type="ECO:0000256" key="2">
    <source>
        <dbReference type="ARBA" id="ARBA00022840"/>
    </source>
</evidence>
<dbReference type="AlphaFoldDB" id="A0A9P5G5L8"/>
<dbReference type="Gene3D" id="3.40.50.300">
    <property type="entry name" value="P-loop containing nucleotide triphosphate hydrolases"/>
    <property type="match status" value="1"/>
</dbReference>
<dbReference type="EMBL" id="QQZK01000062">
    <property type="protein sequence ID" value="KAF5099189.1"/>
    <property type="molecule type" value="Genomic_DNA"/>
</dbReference>
<evidence type="ECO:0000313" key="5">
    <source>
        <dbReference type="Proteomes" id="UP000750522"/>
    </source>
</evidence>
<accession>A0A9P5G5L8</accession>
<evidence type="ECO:0000313" key="4">
    <source>
        <dbReference type="EMBL" id="KAF5099189.1"/>
    </source>
</evidence>